<evidence type="ECO:0000259" key="3">
    <source>
        <dbReference type="Pfam" id="PF00460"/>
    </source>
</evidence>
<dbReference type="InterPro" id="IPR020013">
    <property type="entry name" value="Flagellar_FlgE/F/G"/>
</dbReference>
<name>A0A1E5L5Q3_9FIRM</name>
<dbReference type="InterPro" id="IPR037925">
    <property type="entry name" value="FlgE/F/G-like"/>
</dbReference>
<dbReference type="InterPro" id="IPR010930">
    <property type="entry name" value="Flg_bb/hook_C_dom"/>
</dbReference>
<feature type="domain" description="Flagellar basal body rod protein N-terminal" evidence="3">
    <location>
        <begin position="6"/>
        <end position="35"/>
    </location>
</feature>
<keyword evidence="2" id="KW-0975">Bacterial flagellum</keyword>
<sequence>MNTSLHIAASTMRNANTKVDMLANNLANVNTVGFKAQRASFQDLLYNQINQTEKVNLPGRITPLGFQTGHGVRMNEITRDMRMGNLTETNQQHDIALAGPGMFQLLVPRAEADRLGVNPQAMEAYDNDLYGYVFSRDGNFRVDARNGYNTLVDARGYQVSDRNGNPIEFTKDVKNFTIDKKGNLFINDERLPYTQLMLANFNNPQALEHAGNNIFVERKFVAGNYQNSANNPALLNNTQFQQGYVESSNVDMIQEMTELIATQRMLQFGARAIQSTDTMMGLANSIRS</sequence>
<protein>
    <submittedName>
        <fullName evidence="5">Uncharacterized protein</fullName>
    </submittedName>
</protein>
<dbReference type="GO" id="GO:0071978">
    <property type="term" value="P:bacterial-type flagellum-dependent swarming motility"/>
    <property type="evidence" value="ECO:0007669"/>
    <property type="project" value="TreeGrafter"/>
</dbReference>
<dbReference type="STRING" id="1390249.BHU72_05075"/>
<comment type="similarity">
    <text evidence="1 2">Belongs to the flagella basal body rod proteins family.</text>
</comment>
<evidence type="ECO:0000256" key="1">
    <source>
        <dbReference type="ARBA" id="ARBA00009677"/>
    </source>
</evidence>
<dbReference type="OrthoDB" id="9800375at2"/>
<gene>
    <name evidence="5" type="ORF">BHU72_05075</name>
</gene>
<dbReference type="SUPFAM" id="SSF117143">
    <property type="entry name" value="Flagellar hook protein flgE"/>
    <property type="match status" value="1"/>
</dbReference>
<dbReference type="NCBIfam" id="TIGR03506">
    <property type="entry name" value="FlgEFG_subfam"/>
    <property type="match status" value="1"/>
</dbReference>
<dbReference type="InterPro" id="IPR001444">
    <property type="entry name" value="Flag_bb_rod_N"/>
</dbReference>
<dbReference type="EMBL" id="MJAT01000022">
    <property type="protein sequence ID" value="OEH85460.1"/>
    <property type="molecule type" value="Genomic_DNA"/>
</dbReference>
<dbReference type="GO" id="GO:0009425">
    <property type="term" value="C:bacterial-type flagellum basal body"/>
    <property type="evidence" value="ECO:0007669"/>
    <property type="project" value="UniProtKB-SubCell"/>
</dbReference>
<dbReference type="Pfam" id="PF06429">
    <property type="entry name" value="Flg_bbr_C"/>
    <property type="match status" value="1"/>
</dbReference>
<dbReference type="Proteomes" id="UP000095255">
    <property type="component" value="Unassembled WGS sequence"/>
</dbReference>
<reference evidence="5 6" key="1">
    <citation type="submission" date="2016-09" db="EMBL/GenBank/DDBJ databases">
        <title>Desulfuribacillus arsenicus sp. nov., an obligately anaerobic, dissimilatory arsenic- and antimonate-reducing bacterium isolated from anoxic sediments.</title>
        <authorList>
            <person name="Abin C.A."/>
            <person name="Hollibaugh J.T."/>
        </authorList>
    </citation>
    <scope>NUCLEOTIDE SEQUENCE [LARGE SCALE GENOMIC DNA]</scope>
    <source>
        <strain evidence="5 6">MLFW-2</strain>
    </source>
</reference>
<dbReference type="PANTHER" id="PTHR30435">
    <property type="entry name" value="FLAGELLAR PROTEIN"/>
    <property type="match status" value="1"/>
</dbReference>
<evidence type="ECO:0000313" key="5">
    <source>
        <dbReference type="EMBL" id="OEH85460.1"/>
    </source>
</evidence>
<comment type="caution">
    <text evidence="5">The sequence shown here is derived from an EMBL/GenBank/DDBJ whole genome shotgun (WGS) entry which is preliminary data.</text>
</comment>
<feature type="domain" description="Flagellar basal-body/hook protein C-terminal" evidence="4">
    <location>
        <begin position="241"/>
        <end position="285"/>
    </location>
</feature>
<evidence type="ECO:0000313" key="6">
    <source>
        <dbReference type="Proteomes" id="UP000095255"/>
    </source>
</evidence>
<keyword evidence="6" id="KW-1185">Reference proteome</keyword>
<organism evidence="5 6">
    <name type="scientific">Desulfuribacillus stibiiarsenatis</name>
    <dbReference type="NCBI Taxonomy" id="1390249"/>
    <lineage>
        <taxon>Bacteria</taxon>
        <taxon>Bacillati</taxon>
        <taxon>Bacillota</taxon>
        <taxon>Desulfuribacillia</taxon>
        <taxon>Desulfuribacillales</taxon>
        <taxon>Desulfuribacillaceae</taxon>
        <taxon>Desulfuribacillus</taxon>
    </lineage>
</organism>
<dbReference type="PANTHER" id="PTHR30435:SF19">
    <property type="entry name" value="FLAGELLAR BASAL-BODY ROD PROTEIN FLGG"/>
    <property type="match status" value="1"/>
</dbReference>
<proteinExistence type="inferred from homology"/>
<dbReference type="AlphaFoldDB" id="A0A1E5L5Q3"/>
<comment type="subcellular location">
    <subcellularLocation>
        <location evidence="2">Bacterial flagellum basal body</location>
    </subcellularLocation>
</comment>
<accession>A0A1E5L5Q3</accession>
<dbReference type="Pfam" id="PF00460">
    <property type="entry name" value="Flg_bb_rod"/>
    <property type="match status" value="1"/>
</dbReference>
<evidence type="ECO:0000259" key="4">
    <source>
        <dbReference type="Pfam" id="PF06429"/>
    </source>
</evidence>
<evidence type="ECO:0000256" key="2">
    <source>
        <dbReference type="RuleBase" id="RU362116"/>
    </source>
</evidence>